<reference evidence="2 3" key="1">
    <citation type="submission" date="2024-06" db="EMBL/GenBank/DDBJ databases">
        <authorList>
            <person name="Kraege A."/>
            <person name="Thomma B."/>
        </authorList>
    </citation>
    <scope>NUCLEOTIDE SEQUENCE [LARGE SCALE GENOMIC DNA]</scope>
</reference>
<comment type="caution">
    <text evidence="2">The sequence shown here is derived from an EMBL/GenBank/DDBJ whole genome shotgun (WGS) entry which is preliminary data.</text>
</comment>
<gene>
    <name evidence="2" type="primary">g3575</name>
    <name evidence="2" type="ORF">VP750_LOCUS3051</name>
</gene>
<sequence>MTMTPEEFVEAIGTGNIIHNSGDLFGDHLRSVQRVLKEWGEDEEVQLAGLFHSIYGTEGFQDFQLSFDRRDDIKKLIGERAEFCAFCNCVMDRTTLDRTLSDSSGHHSINARPDVAGGAHIPLTDSQFKDLITVHVADWLEQVQREAAKVNERHGWSKPGDAWGYRRHAYRTMAEMLGGSALKCYDDVFSHEPKETRHLHQEATPKLDAPIVPKIYVQ</sequence>
<accession>A0ABP1FTI1</accession>
<organism evidence="2 3">
    <name type="scientific">Coccomyxa viridis</name>
    <dbReference type="NCBI Taxonomy" id="1274662"/>
    <lineage>
        <taxon>Eukaryota</taxon>
        <taxon>Viridiplantae</taxon>
        <taxon>Chlorophyta</taxon>
        <taxon>core chlorophytes</taxon>
        <taxon>Trebouxiophyceae</taxon>
        <taxon>Trebouxiophyceae incertae sedis</taxon>
        <taxon>Coccomyxaceae</taxon>
        <taxon>Coccomyxa</taxon>
    </lineage>
</organism>
<evidence type="ECO:0000259" key="1">
    <source>
        <dbReference type="Pfam" id="PF20680"/>
    </source>
</evidence>
<keyword evidence="3" id="KW-1185">Reference proteome</keyword>
<feature type="domain" description="DUF6817" evidence="1">
    <location>
        <begin position="9"/>
        <end position="93"/>
    </location>
</feature>
<dbReference type="Proteomes" id="UP001497392">
    <property type="component" value="Unassembled WGS sequence"/>
</dbReference>
<dbReference type="EMBL" id="CAXHTA020000005">
    <property type="protein sequence ID" value="CAL5221392.1"/>
    <property type="molecule type" value="Genomic_DNA"/>
</dbReference>
<dbReference type="Pfam" id="PF20680">
    <property type="entry name" value="DUF6817"/>
    <property type="match status" value="1"/>
</dbReference>
<proteinExistence type="predicted"/>
<name>A0ABP1FTI1_9CHLO</name>
<evidence type="ECO:0000313" key="2">
    <source>
        <dbReference type="EMBL" id="CAL5221392.1"/>
    </source>
</evidence>
<dbReference type="InterPro" id="IPR049202">
    <property type="entry name" value="DUF6817"/>
</dbReference>
<evidence type="ECO:0000313" key="3">
    <source>
        <dbReference type="Proteomes" id="UP001497392"/>
    </source>
</evidence>
<protein>
    <submittedName>
        <fullName evidence="2">G3575 protein</fullName>
    </submittedName>
</protein>